<reference evidence="3" key="1">
    <citation type="submission" date="2016-08" db="EMBL/GenBank/DDBJ databases">
        <authorList>
            <person name="Varghese N."/>
            <person name="Submissions Spin"/>
        </authorList>
    </citation>
    <scope>NUCLEOTIDE SEQUENCE [LARGE SCALE GENOMIC DNA]</scope>
    <source>
        <strain evidence="3">CCBAU 57015</strain>
    </source>
</reference>
<dbReference type="OrthoDB" id="6400788at2"/>
<evidence type="ECO:0000256" key="1">
    <source>
        <dbReference type="SAM" id="MobiDB-lite"/>
    </source>
</evidence>
<feature type="region of interest" description="Disordered" evidence="1">
    <location>
        <begin position="630"/>
        <end position="670"/>
    </location>
</feature>
<organism evidence="2 3">
    <name type="scientific">Rhizobium hainanense</name>
    <dbReference type="NCBI Taxonomy" id="52131"/>
    <lineage>
        <taxon>Bacteria</taxon>
        <taxon>Pseudomonadati</taxon>
        <taxon>Pseudomonadota</taxon>
        <taxon>Alphaproteobacteria</taxon>
        <taxon>Hyphomicrobiales</taxon>
        <taxon>Rhizobiaceae</taxon>
        <taxon>Rhizobium/Agrobacterium group</taxon>
        <taxon>Rhizobium</taxon>
    </lineage>
</organism>
<evidence type="ECO:0000313" key="3">
    <source>
        <dbReference type="Proteomes" id="UP000186228"/>
    </source>
</evidence>
<dbReference type="Proteomes" id="UP000186228">
    <property type="component" value="Unassembled WGS sequence"/>
</dbReference>
<dbReference type="STRING" id="52131.GA0061100_11585"/>
<proteinExistence type="predicted"/>
<evidence type="ECO:0008006" key="4">
    <source>
        <dbReference type="Google" id="ProtNLM"/>
    </source>
</evidence>
<gene>
    <name evidence="2" type="ORF">GA0061100_11585</name>
</gene>
<name>A0A1C3WCU3_9HYPH</name>
<protein>
    <recommendedName>
        <fullName evidence="4">AAA ATPase domain-containing protein</fullName>
    </recommendedName>
</protein>
<dbReference type="EMBL" id="FMAC01000015">
    <property type="protein sequence ID" value="SCB37731.1"/>
    <property type="molecule type" value="Genomic_DNA"/>
</dbReference>
<evidence type="ECO:0000313" key="2">
    <source>
        <dbReference type="EMBL" id="SCB37731.1"/>
    </source>
</evidence>
<dbReference type="SUPFAM" id="SSF52540">
    <property type="entry name" value="P-loop containing nucleoside triphosphate hydrolases"/>
    <property type="match status" value="1"/>
</dbReference>
<dbReference type="AlphaFoldDB" id="A0A1C3WCU3"/>
<sequence>MNFPMKACWRAEEVAGIVANEALEHHEAIFLATHSAIKGFDIRGSHQGEIRSADESAVLQALSDASRKHAFCVVQGEPGSGKSHLIRWLALKWPEGRDVTLLIQRADGSLEGALEQLKTRLPAEFKPLFDRLGRRQRATDEGRAKNFLSNLANALDPKYYDPPLEDVDWCAANLPGELIDNLTVKNEWTGPARILRLLDGKGEAEGSERNSQSAVFNLFDISTLADAARSVRNSGVRPGAERLAAKIREEADTIDAFRQEDWDDPEELLREIGPRVPYSVKLLEALNRRRNDAVQHLLGVSAEGLKDLFREVRTVLAQRGQRLVLLLEDITSWEGIDNSLIDVLVTNADTRSIDGQSDLCPLISVVGITPAYYADLPANYRGRITHELNLGLAKREGELQDVAALREEEARLEFVARYLSATRAGADVLGQWRQSTREQSSPDAPNPCLNCPIKTGCHATFGAFDDVGLYPFTRKALGNLFDALNERDNGLTWKTPRGILQAIVSPVLEQADAIEAGDFPTQRLDNRALLPDSRNLSGILEQMIDARLPEGRDHAQISRLISYWGDRNRSTTVRLEDGTIAFAGVAKPIYEAFGLSWIGDVETEVKAPPVITPVVEFTAVEPTETVVVEENDGPRRNAALNQTPVSISRPAAPPSKRPSLTKSELQKSRDQLRHWKETGELLSPMEWNKLVHGLVQSIDARSVSLDRDTFKRLFTDSQVKLEGTAPIRRGYFWVSKDEWVLSGLEAYQALKLDKGLDNSEVEVHRRALAALLRRLEPQIEQYADQRLGLVDGKRLEPSVTYAQILLARAWLRGTASPDMPLPEQLKIILSDEDDAESDPATRSLQWREFLNKTNQQHRLLRVALRDMLSIPQGESRSFGLADVSILAAPLELFRVTLRFAPLPEEVDSGITLLETAKGIVLSVKGSLQNILRYERERLVSQVEGLMEIRRGSALRDHIERVDKAIDAVSTSVPGASPDLVRQWKTMFGRVKPLLDSDAVYAVQTFLLEVSDLKEEGKVISLKLAAGAPSRDLAQFKDLASLGETVVAELLEHVRDKLKARAGASSLADIHNMGTALVTLGSDQKGAMS</sequence>
<dbReference type="RefSeq" id="WP_075856548.1">
    <property type="nucleotide sequence ID" value="NZ_FMAC01000015.1"/>
</dbReference>
<dbReference type="InterPro" id="IPR027417">
    <property type="entry name" value="P-loop_NTPase"/>
</dbReference>
<accession>A0A1C3WCU3</accession>
<keyword evidence="3" id="KW-1185">Reference proteome</keyword>